<organism evidence="2 3">
    <name type="scientific">Mycobacterium kansasii</name>
    <dbReference type="NCBI Taxonomy" id="1768"/>
    <lineage>
        <taxon>Bacteria</taxon>
        <taxon>Bacillati</taxon>
        <taxon>Actinomycetota</taxon>
        <taxon>Actinomycetes</taxon>
        <taxon>Mycobacteriales</taxon>
        <taxon>Mycobacteriaceae</taxon>
        <taxon>Mycobacterium</taxon>
    </lineage>
</organism>
<feature type="region of interest" description="Disordered" evidence="1">
    <location>
        <begin position="1"/>
        <end position="21"/>
    </location>
</feature>
<dbReference type="EMBL" id="MVBM01000002">
    <property type="protein sequence ID" value="OOK78841.1"/>
    <property type="molecule type" value="Genomic_DNA"/>
</dbReference>
<dbReference type="AlphaFoldDB" id="A0A1V3XK40"/>
<gene>
    <name evidence="2" type="ORF">BZL30_3030</name>
</gene>
<accession>A0A1V3XK40</accession>
<comment type="caution">
    <text evidence="2">The sequence shown here is derived from an EMBL/GenBank/DDBJ whole genome shotgun (WGS) entry which is preliminary data.</text>
</comment>
<evidence type="ECO:0000313" key="2">
    <source>
        <dbReference type="EMBL" id="OOK78841.1"/>
    </source>
</evidence>
<sequence length="39" mass="4659">MPSAAIDKHLRQNGSRDSKNGAELLQFRRSRVWQYRWLS</sequence>
<evidence type="ECO:0000313" key="3">
    <source>
        <dbReference type="Proteomes" id="UP000189229"/>
    </source>
</evidence>
<reference evidence="2 3" key="1">
    <citation type="submission" date="2017-02" db="EMBL/GenBank/DDBJ databases">
        <title>Complete genome sequences of Mycobacterium kansasii strains isolated from rhesus macaques.</title>
        <authorList>
            <person name="Panda A."/>
            <person name="Nagaraj S."/>
            <person name="Zhao X."/>
            <person name="Tettelin H."/>
            <person name="Detolla L.J."/>
        </authorList>
    </citation>
    <scope>NUCLEOTIDE SEQUENCE [LARGE SCALE GENOMIC DNA]</scope>
    <source>
        <strain evidence="2 3">11-3813</strain>
    </source>
</reference>
<feature type="compositionally biased region" description="Basic and acidic residues" evidence="1">
    <location>
        <begin position="1"/>
        <end position="20"/>
    </location>
</feature>
<proteinExistence type="predicted"/>
<name>A0A1V3XK40_MYCKA</name>
<protein>
    <submittedName>
        <fullName evidence="2">Uncharacterized protein</fullName>
    </submittedName>
</protein>
<evidence type="ECO:0000256" key="1">
    <source>
        <dbReference type="SAM" id="MobiDB-lite"/>
    </source>
</evidence>
<dbReference type="Proteomes" id="UP000189229">
    <property type="component" value="Unassembled WGS sequence"/>
</dbReference>